<evidence type="ECO:0000313" key="3">
    <source>
        <dbReference type="Proteomes" id="UP000217507"/>
    </source>
</evidence>
<sequence>MKIGRSKIVTVALTLFTIINLKMTKHGEIRVIVLGLVRDGNRIFVSEGYDPVKQSTFYRALGGGVDFGETSLAALKREFQEEIQAELINIRYLGCMENLFTFNARKGHEIIQLYQCDFADPKFHQLESLVFYESEHHKHRAMWIDIDRFKSGELRLVPEEFFKYL</sequence>
<reference evidence="2 3" key="1">
    <citation type="submission" date="2017-06" db="EMBL/GenBank/DDBJ databases">
        <title>Genome sequencing of cyanobaciteial culture collection at National Institute for Environmental Studies (NIES).</title>
        <authorList>
            <person name="Hirose Y."/>
            <person name="Shimura Y."/>
            <person name="Fujisawa T."/>
            <person name="Nakamura Y."/>
            <person name="Kawachi M."/>
        </authorList>
    </citation>
    <scope>NUCLEOTIDE SEQUENCE [LARGE SCALE GENOMIC DNA]</scope>
    <source>
        <strain evidence="2 3">NIES-23</strain>
    </source>
</reference>
<protein>
    <recommendedName>
        <fullName evidence="1">Nudix hydrolase domain-containing protein</fullName>
    </recommendedName>
</protein>
<gene>
    <name evidence="2" type="ORF">NIES23_04110</name>
</gene>
<evidence type="ECO:0000259" key="1">
    <source>
        <dbReference type="PROSITE" id="PS51462"/>
    </source>
</evidence>
<organism evidence="2 3">
    <name type="scientific">Trichormus variabilis NIES-23</name>
    <dbReference type="NCBI Taxonomy" id="1973479"/>
    <lineage>
        <taxon>Bacteria</taxon>
        <taxon>Bacillati</taxon>
        <taxon>Cyanobacteriota</taxon>
        <taxon>Cyanophyceae</taxon>
        <taxon>Nostocales</taxon>
        <taxon>Nostocaceae</taxon>
        <taxon>Trichormus</taxon>
    </lineage>
</organism>
<evidence type="ECO:0000313" key="2">
    <source>
        <dbReference type="EMBL" id="BAY67633.1"/>
    </source>
</evidence>
<dbReference type="InterPro" id="IPR000086">
    <property type="entry name" value="NUDIX_hydrolase_dom"/>
</dbReference>
<dbReference type="InterPro" id="IPR015797">
    <property type="entry name" value="NUDIX_hydrolase-like_dom_sf"/>
</dbReference>
<feature type="domain" description="Nudix hydrolase" evidence="1">
    <location>
        <begin position="27"/>
        <end position="165"/>
    </location>
</feature>
<dbReference type="Gene3D" id="3.90.79.10">
    <property type="entry name" value="Nucleoside Triphosphate Pyrophosphohydrolase"/>
    <property type="match status" value="1"/>
</dbReference>
<dbReference type="SUPFAM" id="SSF55811">
    <property type="entry name" value="Nudix"/>
    <property type="match status" value="1"/>
</dbReference>
<proteinExistence type="predicted"/>
<dbReference type="PROSITE" id="PS51462">
    <property type="entry name" value="NUDIX"/>
    <property type="match status" value="1"/>
</dbReference>
<dbReference type="Pfam" id="PF00293">
    <property type="entry name" value="NUDIX"/>
    <property type="match status" value="1"/>
</dbReference>
<dbReference type="AlphaFoldDB" id="A0A1Z4KFI7"/>
<dbReference type="EMBL" id="AP018216">
    <property type="protein sequence ID" value="BAY67633.1"/>
    <property type="molecule type" value="Genomic_DNA"/>
</dbReference>
<accession>A0A1Z4KFI7</accession>
<dbReference type="CDD" id="cd04688">
    <property type="entry name" value="NUDIX_Hydrolase"/>
    <property type="match status" value="1"/>
</dbReference>
<dbReference type="Proteomes" id="UP000217507">
    <property type="component" value="Chromosome"/>
</dbReference>
<name>A0A1Z4KFI7_ANAVA</name>